<name>K1S6W7_9ZZZZ</name>
<dbReference type="EMBL" id="AJWY01011284">
    <property type="protein sequence ID" value="EKC53178.1"/>
    <property type="molecule type" value="Genomic_DNA"/>
</dbReference>
<organism evidence="1">
    <name type="scientific">human gut metagenome</name>
    <dbReference type="NCBI Taxonomy" id="408170"/>
    <lineage>
        <taxon>unclassified sequences</taxon>
        <taxon>metagenomes</taxon>
        <taxon>organismal metagenomes</taxon>
    </lineage>
</organism>
<evidence type="ECO:0000313" key="1">
    <source>
        <dbReference type="EMBL" id="EKC53178.1"/>
    </source>
</evidence>
<sequence length="52" mass="6156">MEVRLKRVYDPESPGDGFRVLVDKLWPRGIRKEAFHYDLWAKRIAPSTSLRV</sequence>
<reference evidence="1" key="1">
    <citation type="journal article" date="2013" name="Environ. Microbiol.">
        <title>Microbiota from the distal guts of lean and obese adolescents exhibit partial functional redundancy besides clear differences in community structure.</title>
        <authorList>
            <person name="Ferrer M."/>
            <person name="Ruiz A."/>
            <person name="Lanza F."/>
            <person name="Haange S.B."/>
            <person name="Oberbach A."/>
            <person name="Till H."/>
            <person name="Bargiela R."/>
            <person name="Campoy C."/>
            <person name="Segura M.T."/>
            <person name="Richter M."/>
            <person name="von Bergen M."/>
            <person name="Seifert J."/>
            <person name="Suarez A."/>
        </authorList>
    </citation>
    <scope>NUCLEOTIDE SEQUENCE</scope>
</reference>
<dbReference type="PANTHER" id="PTHR36849:SF1">
    <property type="entry name" value="CYTOPLASMIC PROTEIN"/>
    <property type="match status" value="1"/>
</dbReference>
<protein>
    <submittedName>
        <fullName evidence="1">Protein containing DUF488</fullName>
    </submittedName>
</protein>
<dbReference type="AlphaFoldDB" id="K1S6W7"/>
<accession>K1S6W7</accession>
<proteinExistence type="predicted"/>
<dbReference type="Pfam" id="PF22752">
    <property type="entry name" value="DUF488-N3i"/>
    <property type="match status" value="1"/>
</dbReference>
<dbReference type="PANTHER" id="PTHR36849">
    <property type="entry name" value="CYTOPLASMIC PROTEIN-RELATED"/>
    <property type="match status" value="1"/>
</dbReference>
<gene>
    <name evidence="1" type="ORF">LEA_16508</name>
</gene>
<dbReference type="InterPro" id="IPR052552">
    <property type="entry name" value="YeaO-like"/>
</dbReference>
<comment type="caution">
    <text evidence="1">The sequence shown here is derived from an EMBL/GenBank/DDBJ whole genome shotgun (WGS) entry which is preliminary data.</text>
</comment>
<feature type="non-terminal residue" evidence="1">
    <location>
        <position position="52"/>
    </location>
</feature>